<reference evidence="2 3" key="1">
    <citation type="submission" date="2024-04" db="EMBL/GenBank/DDBJ databases">
        <authorList>
            <person name="Waldvogel A.-M."/>
            <person name="Schoenle A."/>
        </authorList>
    </citation>
    <scope>NUCLEOTIDE SEQUENCE [LARGE SCALE GENOMIC DNA]</scope>
</reference>
<keyword evidence="3" id="KW-1185">Reference proteome</keyword>
<dbReference type="AlphaFoldDB" id="A0AAV2MFP5"/>
<accession>A0AAV2MFP5</accession>
<evidence type="ECO:0000313" key="2">
    <source>
        <dbReference type="EMBL" id="CAL1612176.1"/>
    </source>
</evidence>
<feature type="compositionally biased region" description="Basic and acidic residues" evidence="1">
    <location>
        <begin position="160"/>
        <end position="189"/>
    </location>
</feature>
<sequence length="240" mass="27238">MSLTTSDNGHECSGRASGLNSTRRSKEIPERSEVREEVQGDTREVRRRSKDTPERSGGGPRRHQRGQEEVQGDTSEVGGGPRRHQRGQEEVQGDTSEVGGGPRRHQRGQEEVQGDTRAVREEVQGDIREVREEVQGDTRAFRGQGGGPRRHQRGYRSGRRSKETPERFEVREEVQGDTREPQTEHRDQLDSTLQRPPRTAAFTQQLSELVVDGVCAADWRLLSRSTHLKQRRMSARSSER</sequence>
<evidence type="ECO:0000313" key="3">
    <source>
        <dbReference type="Proteomes" id="UP001497482"/>
    </source>
</evidence>
<evidence type="ECO:0000256" key="1">
    <source>
        <dbReference type="SAM" id="MobiDB-lite"/>
    </source>
</evidence>
<feature type="compositionally biased region" description="Basic and acidic residues" evidence="1">
    <location>
        <begin position="117"/>
        <end position="140"/>
    </location>
</feature>
<protein>
    <submittedName>
        <fullName evidence="2">Uncharacterized protein</fullName>
    </submittedName>
</protein>
<feature type="region of interest" description="Disordered" evidence="1">
    <location>
        <begin position="1"/>
        <end position="197"/>
    </location>
</feature>
<feature type="compositionally biased region" description="Basic residues" evidence="1">
    <location>
        <begin position="148"/>
        <end position="159"/>
    </location>
</feature>
<dbReference type="EMBL" id="OZ035829">
    <property type="protein sequence ID" value="CAL1612176.1"/>
    <property type="molecule type" value="Genomic_DNA"/>
</dbReference>
<dbReference type="Proteomes" id="UP001497482">
    <property type="component" value="Chromosome 7"/>
</dbReference>
<organism evidence="2 3">
    <name type="scientific">Knipowitschia caucasica</name>
    <name type="common">Caucasian dwarf goby</name>
    <name type="synonym">Pomatoschistus caucasicus</name>
    <dbReference type="NCBI Taxonomy" id="637954"/>
    <lineage>
        <taxon>Eukaryota</taxon>
        <taxon>Metazoa</taxon>
        <taxon>Chordata</taxon>
        <taxon>Craniata</taxon>
        <taxon>Vertebrata</taxon>
        <taxon>Euteleostomi</taxon>
        <taxon>Actinopterygii</taxon>
        <taxon>Neopterygii</taxon>
        <taxon>Teleostei</taxon>
        <taxon>Neoteleostei</taxon>
        <taxon>Acanthomorphata</taxon>
        <taxon>Gobiaria</taxon>
        <taxon>Gobiiformes</taxon>
        <taxon>Gobioidei</taxon>
        <taxon>Gobiidae</taxon>
        <taxon>Gobiinae</taxon>
        <taxon>Knipowitschia</taxon>
    </lineage>
</organism>
<proteinExistence type="predicted"/>
<feature type="compositionally biased region" description="Basic and acidic residues" evidence="1">
    <location>
        <begin position="24"/>
        <end position="54"/>
    </location>
</feature>
<gene>
    <name evidence="2" type="ORF">KC01_LOCUS38525</name>
</gene>
<name>A0AAV2MFP5_KNICA</name>